<accession>A0AAF0CHJ3</accession>
<evidence type="ECO:0000256" key="1">
    <source>
        <dbReference type="SAM" id="SignalP"/>
    </source>
</evidence>
<dbReference type="Proteomes" id="UP001218638">
    <property type="component" value="Chromosome"/>
</dbReference>
<feature type="signal peptide" evidence="1">
    <location>
        <begin position="1"/>
        <end position="25"/>
    </location>
</feature>
<evidence type="ECO:0000313" key="3">
    <source>
        <dbReference type="Proteomes" id="UP001218638"/>
    </source>
</evidence>
<keyword evidence="3" id="KW-1185">Reference proteome</keyword>
<gene>
    <name evidence="2" type="ORF">PXH66_18750</name>
</gene>
<dbReference type="KEGG" id="slom:PXH66_18750"/>
<keyword evidence="1" id="KW-0732">Signal</keyword>
<reference evidence="2" key="1">
    <citation type="submission" date="2023-03" db="EMBL/GenBank/DDBJ databases">
        <title>Lomoglobus Profundus gen. nov., sp. nov., a novel member of the phylum Verrucomicrobia, isolated from deep-marine sediment of South China Sea.</title>
        <authorList>
            <person name="Ahmad T."/>
            <person name="Ishaq S.E."/>
            <person name="Wang F."/>
        </authorList>
    </citation>
    <scope>NUCLEOTIDE SEQUENCE</scope>
    <source>
        <strain evidence="2">LMO-M01</strain>
    </source>
</reference>
<sequence length="169" mass="19103">MKFKFHSVYMLLCSIALGTAGAAEAEMPELALVIVPPLSSGENIGADSGAYTDFDRLDLAFQKVAEQRHWPVKIVAERLSATTAPHELELRVYLQPVRRDRPEEFTFRGWMTLHADGTKHDLNMIISREQGRYREDLNELLDKLFYGAAEVAARKIEPILFPQLAKSES</sequence>
<proteinExistence type="predicted"/>
<organism evidence="2 3">
    <name type="scientific">Synoicihabitans lomoniglobus</name>
    <dbReference type="NCBI Taxonomy" id="2909285"/>
    <lineage>
        <taxon>Bacteria</taxon>
        <taxon>Pseudomonadati</taxon>
        <taxon>Verrucomicrobiota</taxon>
        <taxon>Opitutia</taxon>
        <taxon>Opitutales</taxon>
        <taxon>Opitutaceae</taxon>
        <taxon>Synoicihabitans</taxon>
    </lineage>
</organism>
<dbReference type="AlphaFoldDB" id="A0AAF0CHJ3"/>
<name>A0AAF0CHJ3_9BACT</name>
<feature type="chain" id="PRO_5042203999" evidence="1">
    <location>
        <begin position="26"/>
        <end position="169"/>
    </location>
</feature>
<evidence type="ECO:0000313" key="2">
    <source>
        <dbReference type="EMBL" id="WED64382.1"/>
    </source>
</evidence>
<protein>
    <submittedName>
        <fullName evidence="2">Uncharacterized protein</fullName>
    </submittedName>
</protein>
<dbReference type="RefSeq" id="WP_330927525.1">
    <property type="nucleotide sequence ID" value="NZ_CP119075.1"/>
</dbReference>
<dbReference type="EMBL" id="CP119075">
    <property type="protein sequence ID" value="WED64382.1"/>
    <property type="molecule type" value="Genomic_DNA"/>
</dbReference>